<keyword evidence="3" id="KW-1185">Reference proteome</keyword>
<protein>
    <submittedName>
        <fullName evidence="2">Uncharacterized protein</fullName>
    </submittedName>
</protein>
<dbReference type="Proteomes" id="UP000054549">
    <property type="component" value="Unassembled WGS sequence"/>
</dbReference>
<feature type="region of interest" description="Disordered" evidence="1">
    <location>
        <begin position="308"/>
        <end position="379"/>
    </location>
</feature>
<reference evidence="2 3" key="1">
    <citation type="submission" date="2014-04" db="EMBL/GenBank/DDBJ databases">
        <title>Evolutionary Origins and Diversification of the Mycorrhizal Mutualists.</title>
        <authorList>
            <consortium name="DOE Joint Genome Institute"/>
            <consortium name="Mycorrhizal Genomics Consortium"/>
            <person name="Kohler A."/>
            <person name="Kuo A."/>
            <person name="Nagy L.G."/>
            <person name="Floudas D."/>
            <person name="Copeland A."/>
            <person name="Barry K.W."/>
            <person name="Cichocki N."/>
            <person name="Veneault-Fourrey C."/>
            <person name="LaButti K."/>
            <person name="Lindquist E.A."/>
            <person name="Lipzen A."/>
            <person name="Lundell T."/>
            <person name="Morin E."/>
            <person name="Murat C."/>
            <person name="Riley R."/>
            <person name="Ohm R."/>
            <person name="Sun H."/>
            <person name="Tunlid A."/>
            <person name="Henrissat B."/>
            <person name="Grigoriev I.V."/>
            <person name="Hibbett D.S."/>
            <person name="Martin F."/>
        </authorList>
    </citation>
    <scope>NUCLEOTIDE SEQUENCE [LARGE SCALE GENOMIC DNA]</scope>
    <source>
        <strain evidence="2 3">Koide BX008</strain>
    </source>
</reference>
<name>A0A0C2VYK2_AMAMK</name>
<organism evidence="2 3">
    <name type="scientific">Amanita muscaria (strain Koide BX008)</name>
    <dbReference type="NCBI Taxonomy" id="946122"/>
    <lineage>
        <taxon>Eukaryota</taxon>
        <taxon>Fungi</taxon>
        <taxon>Dikarya</taxon>
        <taxon>Basidiomycota</taxon>
        <taxon>Agaricomycotina</taxon>
        <taxon>Agaricomycetes</taxon>
        <taxon>Agaricomycetidae</taxon>
        <taxon>Agaricales</taxon>
        <taxon>Pluteineae</taxon>
        <taxon>Amanitaceae</taxon>
        <taxon>Amanita</taxon>
    </lineage>
</organism>
<feature type="compositionally biased region" description="Polar residues" evidence="1">
    <location>
        <begin position="366"/>
        <end position="379"/>
    </location>
</feature>
<dbReference type="InParanoid" id="A0A0C2VYK2"/>
<evidence type="ECO:0000256" key="1">
    <source>
        <dbReference type="SAM" id="MobiDB-lite"/>
    </source>
</evidence>
<dbReference type="HOGENOM" id="CLU_061826_0_0_1"/>
<evidence type="ECO:0000313" key="2">
    <source>
        <dbReference type="EMBL" id="KIL53927.1"/>
    </source>
</evidence>
<proteinExistence type="predicted"/>
<accession>A0A0C2VYK2</accession>
<sequence>MVTSGKYLKPTSKVLAKRNLGGVPQPAPRNPPSSKLGNLLEGIRFYGIQITEDSKQISLDAAYNLVAYGNQLISKLDEMRNFNMDYVRKCIEIVEHGNPLFGIDSPTTIPHNWFIAPPHVVELQGGFYELSPGNAKTSHPDLKRDYFTKECLICGRDHFTNEHESRIILIEKDLQENSLDSRFNPRRTSLFTGLGEPIHAQYYYSDVFYVTEDGQQIVGSHPRRQGTTPHTITTRAIITEEGRVIPSPTIPRQGQSIHSFDLPSRPSTSTWVAAKEIRITRPRGTSVQAQRMRPASYEAIDRTIPRGATIIPPSIPTGVNTPIRLPTTTEHPQHSRRVSTVLPTPGPSRTTHQTGPPPRGRGSRGAQTRGQNYQRARPI</sequence>
<dbReference type="AlphaFoldDB" id="A0A0C2VYK2"/>
<gene>
    <name evidence="2" type="ORF">M378DRAFT_19384</name>
</gene>
<dbReference type="EMBL" id="KN819116">
    <property type="protein sequence ID" value="KIL53927.1"/>
    <property type="molecule type" value="Genomic_DNA"/>
</dbReference>
<evidence type="ECO:0000313" key="3">
    <source>
        <dbReference type="Proteomes" id="UP000054549"/>
    </source>
</evidence>